<feature type="domain" description="Aminotransferase class I/classII large" evidence="4">
    <location>
        <begin position="46"/>
        <end position="406"/>
    </location>
</feature>
<dbReference type="Gene3D" id="3.90.1150.10">
    <property type="entry name" value="Aspartate Aminotransferase, domain 1"/>
    <property type="match status" value="1"/>
</dbReference>
<evidence type="ECO:0000256" key="1">
    <source>
        <dbReference type="ARBA" id="ARBA00001933"/>
    </source>
</evidence>
<dbReference type="SUPFAM" id="SSF53383">
    <property type="entry name" value="PLP-dependent transferases"/>
    <property type="match status" value="1"/>
</dbReference>
<reference evidence="5 6" key="1">
    <citation type="submission" date="2022-04" db="EMBL/GenBank/DDBJ databases">
        <authorList>
            <person name="Grouzdev D.S."/>
            <person name="Pantiukh K.S."/>
            <person name="Krutkina M.S."/>
        </authorList>
    </citation>
    <scope>NUCLEOTIDE SEQUENCE [LARGE SCALE GENOMIC DNA]</scope>
    <source>
        <strain evidence="5 6">6x-1</strain>
    </source>
</reference>
<sequence length="411" mass="43368">MNHVPQPAPVPNASSAAADAGPAARSPFVRLTELLAGIAPGKPALSLAVGEPQHAMPDFVGPVLAAHLAGFGRYPAGKGLPAFRRAVADWFGRRYTLPRPLDIEREVLVLNGSREGLFAAALLARRLAPSTKQARPTVLLPNPFYAAYGAGAEAAGCTSVPLPLPASGGWLPDLDALTPEILGPAVALYLASPANPQGTVASRAYLARLVALTRAHGVMLFADECYSEIWLGDAPPTGVLEVAGPDYRGVVAFNSLSKRSSLPGLRCGFCAGDGDFLAAFADFRNVAAPQVPEPIQHVGIAALADETHVVASRDLYRAKFDLADRRLASRFGYRRPDGGFFLWLDVGRQGGGEAVTKRLWAREGLRTVPGGYLCRSDADGRNPGADYLRVALVHDLATTEAALTRLVDGLE</sequence>
<name>A0ABT0DD12_9HYPH</name>
<dbReference type="InterPro" id="IPR015424">
    <property type="entry name" value="PyrdxlP-dep_Trfase"/>
</dbReference>
<dbReference type="Pfam" id="PF00155">
    <property type="entry name" value="Aminotran_1_2"/>
    <property type="match status" value="1"/>
</dbReference>
<keyword evidence="3" id="KW-0808">Transferase</keyword>
<comment type="caution">
    <text evidence="5">The sequence shown here is derived from an EMBL/GenBank/DDBJ whole genome shotgun (WGS) entry which is preliminary data.</text>
</comment>
<dbReference type="RefSeq" id="WP_247029753.1">
    <property type="nucleotide sequence ID" value="NZ_JALKCH010000008.1"/>
</dbReference>
<dbReference type="EMBL" id="JALKCH010000008">
    <property type="protein sequence ID" value="MCK0197850.1"/>
    <property type="molecule type" value="Genomic_DNA"/>
</dbReference>
<dbReference type="PANTHER" id="PTHR42832:SF3">
    <property type="entry name" value="L-GLUTAMINE--4-(METHYLSULFANYL)-2-OXOBUTANOATE AMINOTRANSFERASE"/>
    <property type="match status" value="1"/>
</dbReference>
<dbReference type="CDD" id="cd00609">
    <property type="entry name" value="AAT_like"/>
    <property type="match status" value="1"/>
</dbReference>
<evidence type="ECO:0000256" key="2">
    <source>
        <dbReference type="ARBA" id="ARBA00022576"/>
    </source>
</evidence>
<keyword evidence="6" id="KW-1185">Reference proteome</keyword>
<dbReference type="Proteomes" id="UP001203284">
    <property type="component" value="Unassembled WGS sequence"/>
</dbReference>
<evidence type="ECO:0000313" key="5">
    <source>
        <dbReference type="EMBL" id="MCK0197850.1"/>
    </source>
</evidence>
<organism evidence="5 6">
    <name type="scientific">Ancylobacter crimeensis</name>
    <dbReference type="NCBI Taxonomy" id="2579147"/>
    <lineage>
        <taxon>Bacteria</taxon>
        <taxon>Pseudomonadati</taxon>
        <taxon>Pseudomonadota</taxon>
        <taxon>Alphaproteobacteria</taxon>
        <taxon>Hyphomicrobiales</taxon>
        <taxon>Xanthobacteraceae</taxon>
        <taxon>Ancylobacter</taxon>
    </lineage>
</organism>
<evidence type="ECO:0000259" key="4">
    <source>
        <dbReference type="Pfam" id="PF00155"/>
    </source>
</evidence>
<dbReference type="InterPro" id="IPR015422">
    <property type="entry name" value="PyrdxlP-dep_Trfase_small"/>
</dbReference>
<evidence type="ECO:0000256" key="3">
    <source>
        <dbReference type="ARBA" id="ARBA00022679"/>
    </source>
</evidence>
<comment type="cofactor">
    <cofactor evidence="1">
        <name>pyridoxal 5'-phosphate</name>
        <dbReference type="ChEBI" id="CHEBI:597326"/>
    </cofactor>
</comment>
<dbReference type="GO" id="GO:0008483">
    <property type="term" value="F:transaminase activity"/>
    <property type="evidence" value="ECO:0007669"/>
    <property type="project" value="UniProtKB-KW"/>
</dbReference>
<proteinExistence type="predicted"/>
<gene>
    <name evidence="5" type="ORF">MWN34_13125</name>
</gene>
<keyword evidence="2 5" id="KW-0032">Aminotransferase</keyword>
<dbReference type="Gene3D" id="3.40.640.10">
    <property type="entry name" value="Type I PLP-dependent aspartate aminotransferase-like (Major domain)"/>
    <property type="match status" value="1"/>
</dbReference>
<evidence type="ECO:0000313" key="6">
    <source>
        <dbReference type="Proteomes" id="UP001203284"/>
    </source>
</evidence>
<dbReference type="PANTHER" id="PTHR42832">
    <property type="entry name" value="AMINO ACID AMINOTRANSFERASE"/>
    <property type="match status" value="1"/>
</dbReference>
<dbReference type="InterPro" id="IPR015421">
    <property type="entry name" value="PyrdxlP-dep_Trfase_major"/>
</dbReference>
<accession>A0ABT0DD12</accession>
<protein>
    <submittedName>
        <fullName evidence="5">Aminotransferase class I/II-fold pyridoxal phosphate-dependent enzyme</fullName>
    </submittedName>
</protein>
<dbReference type="InterPro" id="IPR004839">
    <property type="entry name" value="Aminotransferase_I/II_large"/>
</dbReference>
<dbReference type="InterPro" id="IPR050881">
    <property type="entry name" value="LL-DAP_aminotransferase"/>
</dbReference>